<gene>
    <name evidence="1" type="ORF">MuYL_4533</name>
</gene>
<protein>
    <submittedName>
        <fullName evidence="1">Uncharacterized protein</fullName>
    </submittedName>
</protein>
<dbReference type="Proteomes" id="UP000215002">
    <property type="component" value="Chromosome"/>
</dbReference>
<evidence type="ECO:0000313" key="1">
    <source>
        <dbReference type="EMBL" id="ASU36418.1"/>
    </source>
</evidence>
<keyword evidence="2" id="KW-1185">Reference proteome</keyword>
<reference evidence="1 2" key="1">
    <citation type="submission" date="2017-08" db="EMBL/GenBank/DDBJ databases">
        <title>Complete genome sequence of Mucilaginibacter sp. strain BJC16-A31.</title>
        <authorList>
            <consortium name="Henan University of Science and Technology"/>
            <person name="You X."/>
        </authorList>
    </citation>
    <scope>NUCLEOTIDE SEQUENCE [LARGE SCALE GENOMIC DNA]</scope>
    <source>
        <strain evidence="1 2">BJC16-A31</strain>
    </source>
</reference>
<accession>A0A223P3J3</accession>
<dbReference type="KEGG" id="muc:MuYL_4533"/>
<organism evidence="1 2">
    <name type="scientific">Mucilaginibacter xinganensis</name>
    <dbReference type="NCBI Taxonomy" id="1234841"/>
    <lineage>
        <taxon>Bacteria</taxon>
        <taxon>Pseudomonadati</taxon>
        <taxon>Bacteroidota</taxon>
        <taxon>Sphingobacteriia</taxon>
        <taxon>Sphingobacteriales</taxon>
        <taxon>Sphingobacteriaceae</taxon>
        <taxon>Mucilaginibacter</taxon>
    </lineage>
</organism>
<proteinExistence type="predicted"/>
<name>A0A223P3J3_9SPHI</name>
<dbReference type="AlphaFoldDB" id="A0A223P3J3"/>
<dbReference type="EMBL" id="CP022743">
    <property type="protein sequence ID" value="ASU36418.1"/>
    <property type="molecule type" value="Genomic_DNA"/>
</dbReference>
<sequence>MPERAHDIDALLADNFYSLKKLLPVSYFTIYKQYQTLFARL</sequence>
<evidence type="ECO:0000313" key="2">
    <source>
        <dbReference type="Proteomes" id="UP000215002"/>
    </source>
</evidence>